<evidence type="ECO:0000313" key="1">
    <source>
        <dbReference type="EMBL" id="SOC43324.1"/>
    </source>
</evidence>
<sequence>MRMPALPQSKMEVEKKEKRSFFQSIRTFFSKKFTRKQKTIRIPPRE</sequence>
<protein>
    <submittedName>
        <fullName evidence="1">Uncharacterized protein</fullName>
    </submittedName>
</protein>
<reference evidence="2" key="1">
    <citation type="submission" date="2017-08" db="EMBL/GenBank/DDBJ databases">
        <authorList>
            <person name="Varghese N."/>
            <person name="Submissions S."/>
        </authorList>
    </citation>
    <scope>NUCLEOTIDE SEQUENCE [LARGE SCALE GENOMIC DNA]</scope>
    <source>
        <strain evidence="2">JC23</strain>
    </source>
</reference>
<keyword evidence="2" id="KW-1185">Reference proteome</keyword>
<dbReference type="EMBL" id="OBQC01000015">
    <property type="protein sequence ID" value="SOC43324.1"/>
    <property type="molecule type" value="Genomic_DNA"/>
</dbReference>
<evidence type="ECO:0000313" key="2">
    <source>
        <dbReference type="Proteomes" id="UP000219252"/>
    </source>
</evidence>
<accession>A0A285UN47</accession>
<name>A0A285UN47_9BACL</name>
<proteinExistence type="predicted"/>
<gene>
    <name evidence="1" type="ORF">SAMN05877842_11583</name>
</gene>
<organism evidence="1 2">
    <name type="scientific">Ureibacillus acetophenoni</name>
    <dbReference type="NCBI Taxonomy" id="614649"/>
    <lineage>
        <taxon>Bacteria</taxon>
        <taxon>Bacillati</taxon>
        <taxon>Bacillota</taxon>
        <taxon>Bacilli</taxon>
        <taxon>Bacillales</taxon>
        <taxon>Caryophanaceae</taxon>
        <taxon>Ureibacillus</taxon>
    </lineage>
</organism>
<dbReference type="Proteomes" id="UP000219252">
    <property type="component" value="Unassembled WGS sequence"/>
</dbReference>
<dbReference type="AlphaFoldDB" id="A0A285UN47"/>
<dbReference type="RefSeq" id="WP_170949535.1">
    <property type="nucleotide sequence ID" value="NZ_OBQC01000015.1"/>
</dbReference>